<dbReference type="CDD" id="cd00110">
    <property type="entry name" value="LamG"/>
    <property type="match status" value="3"/>
</dbReference>
<evidence type="ECO:0000256" key="1">
    <source>
        <dbReference type="PROSITE-ProRule" id="PRU00122"/>
    </source>
</evidence>
<dbReference type="OrthoDB" id="5984158at2759"/>
<dbReference type="Gene3D" id="2.60.120.200">
    <property type="match status" value="3"/>
</dbReference>
<dbReference type="InterPro" id="IPR001791">
    <property type="entry name" value="Laminin_G"/>
</dbReference>
<name>A0A812D168_ACAPH</name>
<dbReference type="Pfam" id="PF02210">
    <property type="entry name" value="Laminin_G_2"/>
    <property type="match status" value="2"/>
</dbReference>
<dbReference type="Proteomes" id="UP000597762">
    <property type="component" value="Unassembled WGS sequence"/>
</dbReference>
<accession>A0A812D168</accession>
<keyword evidence="4" id="KW-1185">Reference proteome</keyword>
<organism evidence="3 4">
    <name type="scientific">Acanthosepion pharaonis</name>
    <name type="common">Pharaoh cuttlefish</name>
    <name type="synonym">Sepia pharaonis</name>
    <dbReference type="NCBI Taxonomy" id="158019"/>
    <lineage>
        <taxon>Eukaryota</taxon>
        <taxon>Metazoa</taxon>
        <taxon>Spiralia</taxon>
        <taxon>Lophotrochozoa</taxon>
        <taxon>Mollusca</taxon>
        <taxon>Cephalopoda</taxon>
        <taxon>Coleoidea</taxon>
        <taxon>Decapodiformes</taxon>
        <taxon>Sepiida</taxon>
        <taxon>Sepiina</taxon>
        <taxon>Sepiidae</taxon>
        <taxon>Acanthosepion</taxon>
    </lineage>
</organism>
<dbReference type="PANTHER" id="PTHR15036:SF67">
    <property type="entry name" value="LAMININ SUBUNIT ALPHA-LIKE PROTEIN"/>
    <property type="match status" value="1"/>
</dbReference>
<comment type="caution">
    <text evidence="1">Lacks conserved residue(s) required for the propagation of feature annotation.</text>
</comment>
<dbReference type="EMBL" id="CAHIKZ030002334">
    <property type="protein sequence ID" value="CAE1285195.1"/>
    <property type="molecule type" value="Genomic_DNA"/>
</dbReference>
<keyword evidence="1" id="KW-1015">Disulfide bond</keyword>
<evidence type="ECO:0000259" key="2">
    <source>
        <dbReference type="PROSITE" id="PS50025"/>
    </source>
</evidence>
<dbReference type="PANTHER" id="PTHR15036">
    <property type="entry name" value="PIKACHURIN-LIKE PROTEIN"/>
    <property type="match status" value="1"/>
</dbReference>
<proteinExistence type="predicted"/>
<dbReference type="InterPro" id="IPR013320">
    <property type="entry name" value="ConA-like_dom_sf"/>
</dbReference>
<feature type="domain" description="Laminin G" evidence="2">
    <location>
        <begin position="226"/>
        <end position="401"/>
    </location>
</feature>
<dbReference type="InterPro" id="IPR050372">
    <property type="entry name" value="Neurexin-related_CASP"/>
</dbReference>
<protein>
    <submittedName>
        <fullName evidence="3">LAMA3_5</fullName>
    </submittedName>
</protein>
<reference evidence="3" key="1">
    <citation type="submission" date="2021-01" db="EMBL/GenBank/DDBJ databases">
        <authorList>
            <person name="Li R."/>
            <person name="Bekaert M."/>
        </authorList>
    </citation>
    <scope>NUCLEOTIDE SEQUENCE</scope>
    <source>
        <strain evidence="3">Farmed</strain>
    </source>
</reference>
<sequence length="584" mass="64443">MNPGCPPPVARAAKFMSIGNNYVYGSYFASSIQFHVTMKFKSDLNRNNGLLLYINLETDPSKMFAIFMEDGHVWIAARPRNKLKKFQSKLSNYGDGNWHYISAMRTGKIMSLNIDDRDESSMQIPSDSFGKINLFFGAVPSSVTMPKIIPTESFHGCIEDVTINGKFFNFATLSVSGRVQLNQCRQDPIKVIPTTIRPTLPPIAPVDTCQLPLKPATPVSPVKLGLRFGSSQSHSWWEIDVSLKDKKRNAFQFYFRTFSTEGILLYAADKKHNDFISVYLQNGQVVYAFDCGSGMAILKSSKKYNNGIWHKVDVTRDKKVGQLSVDNAVNPRVSSTGQSTELNIIQPIIFGGISEEISTNAQFAKNIPISNYQFVGCLRDLKVLNKDISDSDGREHNVKPCYSHEENGKFIGFGGGSIVVEENFTVGTDMELSLDIKPRTINGILASVSADDDNYFLLELVDGAVSATFNNGAGAFTVRSTPKLKYHICDGQWHTVKVYKYKNVCKLDVDLATYGPVVGTSGVAFAKTEDPLYIGGIPRGEIHPPLMSNGAYVGCIKNLQIDNRPKSLYGKANGNVQLGSCSTL</sequence>
<evidence type="ECO:0000313" key="3">
    <source>
        <dbReference type="EMBL" id="CAE1285195.1"/>
    </source>
</evidence>
<comment type="caution">
    <text evidence="3">The sequence shown here is derived from an EMBL/GenBank/DDBJ whole genome shotgun (WGS) entry which is preliminary data.</text>
</comment>
<gene>
    <name evidence="3" type="ORF">SPHA_45337</name>
</gene>
<feature type="domain" description="Laminin G" evidence="2">
    <location>
        <begin position="407"/>
        <end position="581"/>
    </location>
</feature>
<dbReference type="PROSITE" id="PS50025">
    <property type="entry name" value="LAM_G_DOMAIN"/>
    <property type="match status" value="3"/>
</dbReference>
<dbReference type="AlphaFoldDB" id="A0A812D168"/>
<feature type="domain" description="Laminin G" evidence="2">
    <location>
        <begin position="12"/>
        <end position="184"/>
    </location>
</feature>
<evidence type="ECO:0000313" key="4">
    <source>
        <dbReference type="Proteomes" id="UP000597762"/>
    </source>
</evidence>
<feature type="disulfide bond" evidence="1">
    <location>
        <begin position="157"/>
        <end position="184"/>
    </location>
</feature>
<dbReference type="Pfam" id="PF00054">
    <property type="entry name" value="Laminin_G_1"/>
    <property type="match status" value="1"/>
</dbReference>
<dbReference type="SMART" id="SM00282">
    <property type="entry name" value="LamG"/>
    <property type="match status" value="3"/>
</dbReference>
<dbReference type="SUPFAM" id="SSF49899">
    <property type="entry name" value="Concanavalin A-like lectins/glucanases"/>
    <property type="match status" value="3"/>
</dbReference>